<evidence type="ECO:0000256" key="13">
    <source>
        <dbReference type="HAMAP-Rule" id="MF_00034"/>
    </source>
</evidence>
<dbReference type="HAMAP" id="MF_00034">
    <property type="entry name" value="RuvC"/>
    <property type="match status" value="1"/>
</dbReference>
<dbReference type="InterPro" id="IPR012337">
    <property type="entry name" value="RNaseH-like_sf"/>
</dbReference>
<dbReference type="Gene3D" id="3.30.420.10">
    <property type="entry name" value="Ribonuclease H-like superfamily/Ribonuclease H"/>
    <property type="match status" value="1"/>
</dbReference>
<comment type="function">
    <text evidence="13">The RuvA-RuvB-RuvC complex processes Holliday junction (HJ) DNA during genetic recombination and DNA repair. Endonuclease that resolves HJ intermediates. Cleaves cruciform DNA by making single-stranded nicks across the HJ at symmetrical positions within the homologous arms, yielding a 5'-phosphate and a 3'-hydroxyl group; requires a central core of homology in the junction. The consensus cleavage sequence is 5'-(A/T)TT(C/G)-3'. Cleavage occurs on the 3'-side of the TT dinucleotide at the point of strand exchange. HJ branch migration catalyzed by RuvA-RuvB allows RuvC to scan DNA until it finds its consensus sequence, where it cleaves and resolves the cruciform DNA.</text>
</comment>
<dbReference type="GO" id="GO:0008821">
    <property type="term" value="F:crossover junction DNA endonuclease activity"/>
    <property type="evidence" value="ECO:0007669"/>
    <property type="project" value="UniProtKB-UniRule"/>
</dbReference>
<feature type="binding site" evidence="13">
    <location>
        <position position="139"/>
    </location>
    <ligand>
        <name>Mg(2+)</name>
        <dbReference type="ChEBI" id="CHEBI:18420"/>
        <label>1</label>
    </ligand>
</feature>
<dbReference type="GO" id="GO:0006281">
    <property type="term" value="P:DNA repair"/>
    <property type="evidence" value="ECO:0007669"/>
    <property type="project" value="UniProtKB-UniRule"/>
</dbReference>
<evidence type="ECO:0000256" key="3">
    <source>
        <dbReference type="ARBA" id="ARBA00022722"/>
    </source>
</evidence>
<feature type="active site" evidence="13">
    <location>
        <position position="139"/>
    </location>
</feature>
<evidence type="ECO:0000256" key="10">
    <source>
        <dbReference type="ARBA" id="ARBA00023172"/>
    </source>
</evidence>
<dbReference type="EC" id="3.1.21.10" evidence="13 14"/>
<evidence type="ECO:0000256" key="14">
    <source>
        <dbReference type="NCBIfam" id="TIGR00228"/>
    </source>
</evidence>
<comment type="similarity">
    <text evidence="1 13">Belongs to the RuvC family.</text>
</comment>
<evidence type="ECO:0000256" key="2">
    <source>
        <dbReference type="ARBA" id="ARBA00022490"/>
    </source>
</evidence>
<comment type="cofactor">
    <cofactor evidence="13">
        <name>Mg(2+)</name>
        <dbReference type="ChEBI" id="CHEBI:18420"/>
    </cofactor>
    <text evidence="13">Binds 2 Mg(2+) ion per subunit.</text>
</comment>
<dbReference type="PANTHER" id="PTHR30194">
    <property type="entry name" value="CROSSOVER JUNCTION ENDODEOXYRIBONUCLEASE RUVC"/>
    <property type="match status" value="1"/>
</dbReference>
<comment type="subcellular location">
    <subcellularLocation>
        <location evidence="13">Cytoplasm</location>
    </subcellularLocation>
</comment>
<feature type="active site" evidence="13">
    <location>
        <position position="8"/>
    </location>
</feature>
<evidence type="ECO:0000256" key="6">
    <source>
        <dbReference type="ARBA" id="ARBA00022763"/>
    </source>
</evidence>
<keyword evidence="5 13" id="KW-0255">Endonuclease</keyword>
<keyword evidence="6 13" id="KW-0227">DNA damage</keyword>
<evidence type="ECO:0000256" key="9">
    <source>
        <dbReference type="ARBA" id="ARBA00023125"/>
    </source>
</evidence>
<dbReference type="STRING" id="406100.SAMN04488052_10592"/>
<keyword evidence="3 13" id="KW-0540">Nuclease</keyword>
<evidence type="ECO:0000256" key="12">
    <source>
        <dbReference type="ARBA" id="ARBA00029354"/>
    </source>
</evidence>
<dbReference type="PRINTS" id="PR00696">
    <property type="entry name" value="RSOLVASERUVC"/>
</dbReference>
<evidence type="ECO:0000313" key="16">
    <source>
        <dbReference type="Proteomes" id="UP000199657"/>
    </source>
</evidence>
<dbReference type="GO" id="GO:0000287">
    <property type="term" value="F:magnesium ion binding"/>
    <property type="evidence" value="ECO:0007669"/>
    <property type="project" value="UniProtKB-UniRule"/>
</dbReference>
<evidence type="ECO:0000256" key="7">
    <source>
        <dbReference type="ARBA" id="ARBA00022801"/>
    </source>
</evidence>
<proteinExistence type="inferred from homology"/>
<dbReference type="PROSITE" id="PS01321">
    <property type="entry name" value="RUVC"/>
    <property type="match status" value="1"/>
</dbReference>
<dbReference type="NCBIfam" id="TIGR00228">
    <property type="entry name" value="ruvC"/>
    <property type="match status" value="1"/>
</dbReference>
<dbReference type="GO" id="GO:0003677">
    <property type="term" value="F:DNA binding"/>
    <property type="evidence" value="ECO:0007669"/>
    <property type="project" value="UniProtKB-KW"/>
</dbReference>
<dbReference type="GO" id="GO:0005737">
    <property type="term" value="C:cytoplasm"/>
    <property type="evidence" value="ECO:0007669"/>
    <property type="project" value="UniProtKB-SubCell"/>
</dbReference>
<sequence>MTRVLGIDPGSRLTGFGVVDADGSRYHYVDSGVIRTLEAPFPERLRIIFEDLAQLIATHQPAIMAVEQVFVQKNVSSALKLGHARGAAICAGATSGLDVAEYTPRAVKQALVGTGSADKAQVAHMVRQLLGIDAPLAEDASDALAVALCHVHQTPLQQRIHNTQESRP</sequence>
<keyword evidence="8 13" id="KW-0460">Magnesium</keyword>
<dbReference type="Pfam" id="PF02075">
    <property type="entry name" value="RuvC"/>
    <property type="match status" value="1"/>
</dbReference>
<keyword evidence="16" id="KW-1185">Reference proteome</keyword>
<dbReference type="GO" id="GO:0006310">
    <property type="term" value="P:DNA recombination"/>
    <property type="evidence" value="ECO:0007669"/>
    <property type="project" value="UniProtKB-UniRule"/>
</dbReference>
<keyword evidence="4 13" id="KW-0479">Metal-binding</keyword>
<evidence type="ECO:0000313" key="15">
    <source>
        <dbReference type="EMBL" id="SEO96839.1"/>
    </source>
</evidence>
<feature type="active site" evidence="13">
    <location>
        <position position="67"/>
    </location>
</feature>
<accession>A0A1H8U0R7</accession>
<keyword evidence="11 13" id="KW-0234">DNA repair</keyword>
<evidence type="ECO:0000256" key="4">
    <source>
        <dbReference type="ARBA" id="ARBA00022723"/>
    </source>
</evidence>
<evidence type="ECO:0000256" key="11">
    <source>
        <dbReference type="ARBA" id="ARBA00023204"/>
    </source>
</evidence>
<dbReference type="FunFam" id="3.30.420.10:FF:000002">
    <property type="entry name" value="Crossover junction endodeoxyribonuclease RuvC"/>
    <property type="match status" value="1"/>
</dbReference>
<organism evidence="15 16">
    <name type="scientific">Aquisalimonas asiatica</name>
    <dbReference type="NCBI Taxonomy" id="406100"/>
    <lineage>
        <taxon>Bacteria</taxon>
        <taxon>Pseudomonadati</taxon>
        <taxon>Pseudomonadota</taxon>
        <taxon>Gammaproteobacteria</taxon>
        <taxon>Chromatiales</taxon>
        <taxon>Ectothiorhodospiraceae</taxon>
        <taxon>Aquisalimonas</taxon>
    </lineage>
</organism>
<reference evidence="15 16" key="1">
    <citation type="submission" date="2016-10" db="EMBL/GenBank/DDBJ databases">
        <authorList>
            <person name="de Groot N.N."/>
        </authorList>
    </citation>
    <scope>NUCLEOTIDE SEQUENCE [LARGE SCALE GENOMIC DNA]</scope>
    <source>
        <strain evidence="15 16">CGMCC 1.6291</strain>
    </source>
</reference>
<dbReference type="OrthoDB" id="9805499at2"/>
<keyword evidence="2 13" id="KW-0963">Cytoplasm</keyword>
<dbReference type="AlphaFoldDB" id="A0A1H8U0R7"/>
<dbReference type="InterPro" id="IPR036397">
    <property type="entry name" value="RNaseH_sf"/>
</dbReference>
<evidence type="ECO:0000256" key="8">
    <source>
        <dbReference type="ARBA" id="ARBA00022842"/>
    </source>
</evidence>
<feature type="binding site" evidence="13">
    <location>
        <position position="67"/>
    </location>
    <ligand>
        <name>Mg(2+)</name>
        <dbReference type="ChEBI" id="CHEBI:18420"/>
        <label>2</label>
    </ligand>
</feature>
<dbReference type="CDD" id="cd16962">
    <property type="entry name" value="RuvC"/>
    <property type="match status" value="1"/>
</dbReference>
<dbReference type="Proteomes" id="UP000199657">
    <property type="component" value="Unassembled WGS sequence"/>
</dbReference>
<dbReference type="SUPFAM" id="SSF53098">
    <property type="entry name" value="Ribonuclease H-like"/>
    <property type="match status" value="1"/>
</dbReference>
<protein>
    <recommendedName>
        <fullName evidence="13 14">Crossover junction endodeoxyribonuclease RuvC</fullName>
        <ecNumber evidence="13 14">3.1.21.10</ecNumber>
    </recommendedName>
    <alternativeName>
        <fullName evidence="13">Holliday junction nuclease RuvC</fullName>
    </alternativeName>
    <alternativeName>
        <fullName evidence="13">Holliday junction resolvase RuvC</fullName>
    </alternativeName>
</protein>
<dbReference type="InterPro" id="IPR020563">
    <property type="entry name" value="X-over_junc_endoDNase_Mg_BS"/>
</dbReference>
<comment type="subunit">
    <text evidence="13">Homodimer which binds Holliday junction (HJ) DNA. The HJ becomes 2-fold symmetrical on binding to RuvC with unstacked arms; it has a different conformation from HJ DNA in complex with RuvA. In the full resolvosome a probable DNA-RuvA(4)-RuvB(12)-RuvC(2) complex forms which resolves the HJ.</text>
</comment>
<feature type="binding site" evidence="13">
    <location>
        <position position="8"/>
    </location>
    <ligand>
        <name>Mg(2+)</name>
        <dbReference type="ChEBI" id="CHEBI:18420"/>
        <label>1</label>
    </ligand>
</feature>
<gene>
    <name evidence="13" type="primary">ruvC</name>
    <name evidence="15" type="ORF">SAMN04488052_10592</name>
</gene>
<dbReference type="EMBL" id="FOEG01000005">
    <property type="protein sequence ID" value="SEO96839.1"/>
    <property type="molecule type" value="Genomic_DNA"/>
</dbReference>
<keyword evidence="9 13" id="KW-0238">DNA-binding</keyword>
<keyword evidence="10 13" id="KW-0233">DNA recombination</keyword>
<dbReference type="GO" id="GO:0048476">
    <property type="term" value="C:Holliday junction resolvase complex"/>
    <property type="evidence" value="ECO:0007669"/>
    <property type="project" value="UniProtKB-UniRule"/>
</dbReference>
<keyword evidence="7 13" id="KW-0378">Hydrolase</keyword>
<dbReference type="InterPro" id="IPR002176">
    <property type="entry name" value="X-over_junc_endoDNase_RuvC"/>
</dbReference>
<comment type="catalytic activity">
    <reaction evidence="12 13">
        <text>Endonucleolytic cleavage at a junction such as a reciprocal single-stranded crossover between two homologous DNA duplexes (Holliday junction).</text>
        <dbReference type="EC" id="3.1.21.10"/>
    </reaction>
</comment>
<name>A0A1H8U0R7_9GAMM</name>
<evidence type="ECO:0000256" key="1">
    <source>
        <dbReference type="ARBA" id="ARBA00009518"/>
    </source>
</evidence>
<dbReference type="RefSeq" id="WP_091644319.1">
    <property type="nucleotide sequence ID" value="NZ_FOEG01000005.1"/>
</dbReference>
<dbReference type="PANTHER" id="PTHR30194:SF3">
    <property type="entry name" value="CROSSOVER JUNCTION ENDODEOXYRIBONUCLEASE RUVC"/>
    <property type="match status" value="1"/>
</dbReference>
<evidence type="ECO:0000256" key="5">
    <source>
        <dbReference type="ARBA" id="ARBA00022759"/>
    </source>
</evidence>